<evidence type="ECO:0000313" key="2">
    <source>
        <dbReference type="Proteomes" id="UP000265882"/>
    </source>
</evidence>
<comment type="caution">
    <text evidence="1">The sequence shown here is derived from an EMBL/GenBank/DDBJ whole genome shotgun (WGS) entry which is preliminary data.</text>
</comment>
<dbReference type="EMBL" id="QZKU01000128">
    <property type="protein sequence ID" value="RJP16065.1"/>
    <property type="molecule type" value="Genomic_DNA"/>
</dbReference>
<accession>A0A3A4NBN5</accession>
<sequence>MQDVSLGERLVKLLFVERRDSSPAKRGVRMTNKEVGTVIREKEKECTAGDPHRVAPRTKKQPRCLLASGTGLFYEFKKT</sequence>
<dbReference type="Proteomes" id="UP000265882">
    <property type="component" value="Unassembled WGS sequence"/>
</dbReference>
<protein>
    <submittedName>
        <fullName evidence="1">Uncharacterized protein</fullName>
    </submittedName>
</protein>
<reference evidence="1 2" key="1">
    <citation type="journal article" date="2017" name="ISME J.">
        <title>Energy and carbon metabolisms in a deep terrestrial subsurface fluid microbial community.</title>
        <authorList>
            <person name="Momper L."/>
            <person name="Jungbluth S.P."/>
            <person name="Lee M.D."/>
            <person name="Amend J.P."/>
        </authorList>
    </citation>
    <scope>NUCLEOTIDE SEQUENCE [LARGE SCALE GENOMIC DNA]</scope>
    <source>
        <strain evidence="1">SURF_5</strain>
    </source>
</reference>
<dbReference type="AlphaFoldDB" id="A0A3A4NBN5"/>
<name>A0A3A4NBN5_ABYX5</name>
<proteinExistence type="predicted"/>
<organism evidence="1 2">
    <name type="scientific">Abyssobacteria bacterium (strain SURF_5)</name>
    <dbReference type="NCBI Taxonomy" id="2093360"/>
    <lineage>
        <taxon>Bacteria</taxon>
        <taxon>Pseudomonadati</taxon>
        <taxon>Candidatus Hydrogenedentota</taxon>
        <taxon>Candidatus Abyssobacteria</taxon>
    </lineage>
</organism>
<evidence type="ECO:0000313" key="1">
    <source>
        <dbReference type="EMBL" id="RJP16065.1"/>
    </source>
</evidence>
<gene>
    <name evidence="1" type="ORF">C4520_18795</name>
</gene>